<evidence type="ECO:0000313" key="22">
    <source>
        <dbReference type="Proteomes" id="UP000252132"/>
    </source>
</evidence>
<comment type="pathway">
    <text evidence="14">Membrane lipid metabolism; glycerophospholipid metabolism.</text>
</comment>
<comment type="function">
    <text evidence="14">Catalyzes the reduction of the glycolytic intermediate dihydroxyacetone phosphate (DHAP) to sn-glycerol 3-phosphate (G3P), the key precursor for phospholipid synthesis.</text>
</comment>
<sequence length="339" mass="35890">MKNQRSEFMKPGVVGAGAWGTALAELIARHEKPVKLWAFEETVIQSINQEHENTPYLPGIKLSPHIKPTGDMADLFDCDLILMVTPAQHMAQILQNLKSHISPDAILVLCAKGLEQKSLKFMSEVASDYFDVSRLAVLSGPSFAADVAKGLPTAVTLACQDMELGEKISATIGHPNFRFYMCDDLIGAEIGGVVKNILAIACGIVDGRGMGESARAALTARGYAEMTRLGVQLGANPQTLGGLAGLGDLILTCTSTNSRNYSLGVALGKGDQNANATDIMASRSSVSEGALSAPALIELASKHQVEMPICNAIAEIVAGHVNVDMAISQLLARPFTSEM</sequence>
<dbReference type="GO" id="GO:0005829">
    <property type="term" value="C:cytosol"/>
    <property type="evidence" value="ECO:0007669"/>
    <property type="project" value="TreeGrafter"/>
</dbReference>
<evidence type="ECO:0000256" key="7">
    <source>
        <dbReference type="ARBA" id="ARBA00023098"/>
    </source>
</evidence>
<feature type="binding site" evidence="14">
    <location>
        <position position="286"/>
    </location>
    <ligand>
        <name>NADPH</name>
        <dbReference type="ChEBI" id="CHEBI:57783"/>
    </ligand>
</feature>
<evidence type="ECO:0000256" key="11">
    <source>
        <dbReference type="ARBA" id="ARBA00066687"/>
    </source>
</evidence>
<dbReference type="PANTHER" id="PTHR11728:SF1">
    <property type="entry name" value="GLYCEROL-3-PHOSPHATE DEHYDROGENASE [NAD(+)] 2, CHLOROPLASTIC"/>
    <property type="match status" value="1"/>
</dbReference>
<dbReference type="FunFam" id="3.40.50.720:FF:000019">
    <property type="entry name" value="Glycerol-3-phosphate dehydrogenase [NAD(P)+]"/>
    <property type="match status" value="1"/>
</dbReference>
<feature type="binding site" evidence="17">
    <location>
        <position position="259"/>
    </location>
    <ligand>
        <name>NAD(+)</name>
        <dbReference type="ChEBI" id="CHEBI:57540"/>
    </ligand>
</feature>
<evidence type="ECO:0000256" key="8">
    <source>
        <dbReference type="ARBA" id="ARBA00023209"/>
    </source>
</evidence>
<keyword evidence="4 14" id="KW-0521">NADP</keyword>
<evidence type="ECO:0000256" key="18">
    <source>
        <dbReference type="RuleBase" id="RU000437"/>
    </source>
</evidence>
<evidence type="ECO:0000256" key="5">
    <source>
        <dbReference type="ARBA" id="ARBA00023002"/>
    </source>
</evidence>
<dbReference type="GO" id="GO:0008654">
    <property type="term" value="P:phospholipid biosynthetic process"/>
    <property type="evidence" value="ECO:0007669"/>
    <property type="project" value="UniProtKB-KW"/>
</dbReference>
<dbReference type="EMBL" id="QOQF01000026">
    <property type="protein sequence ID" value="RCL75951.1"/>
    <property type="molecule type" value="Genomic_DNA"/>
</dbReference>
<evidence type="ECO:0000256" key="6">
    <source>
        <dbReference type="ARBA" id="ARBA00023027"/>
    </source>
</evidence>
<name>A0A368DXM3_9PROT</name>
<comment type="caution">
    <text evidence="14">Lacks conserved residue(s) required for the propagation of feature annotation.</text>
</comment>
<comment type="catalytic activity">
    <reaction evidence="14">
        <text>sn-glycerol 3-phosphate + NAD(+) = dihydroxyacetone phosphate + NADH + H(+)</text>
        <dbReference type="Rhea" id="RHEA:11092"/>
        <dbReference type="ChEBI" id="CHEBI:15378"/>
        <dbReference type="ChEBI" id="CHEBI:57540"/>
        <dbReference type="ChEBI" id="CHEBI:57597"/>
        <dbReference type="ChEBI" id="CHEBI:57642"/>
        <dbReference type="ChEBI" id="CHEBI:57945"/>
        <dbReference type="EC" id="1.1.1.94"/>
    </reaction>
</comment>
<feature type="binding site" evidence="14">
    <location>
        <position position="112"/>
    </location>
    <ligand>
        <name>sn-glycerol 3-phosphate</name>
        <dbReference type="ChEBI" id="CHEBI:57597"/>
    </ligand>
</feature>
<keyword evidence="9 14" id="KW-1208">Phospholipid metabolism</keyword>
<proteinExistence type="inferred from homology"/>
<keyword evidence="3 14" id="KW-0547">Nucleotide-binding</keyword>
<comment type="similarity">
    <text evidence="1 14 18">Belongs to the NAD-dependent glycerol-3-phosphate dehydrogenase family.</text>
</comment>
<dbReference type="GO" id="GO:0046168">
    <property type="term" value="P:glycerol-3-phosphate catabolic process"/>
    <property type="evidence" value="ECO:0007669"/>
    <property type="project" value="InterPro"/>
</dbReference>
<dbReference type="GO" id="GO:0051287">
    <property type="term" value="F:NAD binding"/>
    <property type="evidence" value="ECO:0007669"/>
    <property type="project" value="InterPro"/>
</dbReference>
<feature type="binding site" evidence="16">
    <location>
        <begin position="259"/>
        <end position="260"/>
    </location>
    <ligand>
        <name>substrate</name>
    </ligand>
</feature>
<feature type="binding site" evidence="14">
    <location>
        <position position="248"/>
    </location>
    <ligand>
        <name>sn-glycerol 3-phosphate</name>
        <dbReference type="ChEBI" id="CHEBI:57597"/>
    </ligand>
</feature>
<evidence type="ECO:0000256" key="16">
    <source>
        <dbReference type="PIRSR" id="PIRSR000114-2"/>
    </source>
</evidence>
<evidence type="ECO:0000256" key="9">
    <source>
        <dbReference type="ARBA" id="ARBA00023264"/>
    </source>
</evidence>
<feature type="binding site" evidence="14">
    <location>
        <position position="140"/>
    </location>
    <ligand>
        <name>sn-glycerol 3-phosphate</name>
        <dbReference type="ChEBI" id="CHEBI:57597"/>
    </ligand>
</feature>
<dbReference type="InterPro" id="IPR036291">
    <property type="entry name" value="NAD(P)-bd_dom_sf"/>
</dbReference>
<keyword evidence="2 14" id="KW-0444">Lipid biosynthesis</keyword>
<feature type="binding site" evidence="14">
    <location>
        <position position="288"/>
    </location>
    <ligand>
        <name>NADPH</name>
        <dbReference type="ChEBI" id="CHEBI:57783"/>
    </ligand>
</feature>
<dbReference type="GO" id="GO:0046167">
    <property type="term" value="P:glycerol-3-phosphate biosynthetic process"/>
    <property type="evidence" value="ECO:0007669"/>
    <property type="project" value="UniProtKB-UniRule"/>
</dbReference>
<feature type="binding site" evidence="14">
    <location>
        <position position="259"/>
    </location>
    <ligand>
        <name>NADPH</name>
        <dbReference type="ChEBI" id="CHEBI:57783"/>
    </ligand>
</feature>
<feature type="binding site" evidence="17">
    <location>
        <position position="144"/>
    </location>
    <ligand>
        <name>NAD(+)</name>
        <dbReference type="ChEBI" id="CHEBI:57540"/>
    </ligand>
</feature>
<dbReference type="GO" id="GO:0141153">
    <property type="term" value="F:glycerol-3-phosphate dehydrogenase (NADP+) activity"/>
    <property type="evidence" value="ECO:0007669"/>
    <property type="project" value="RHEA"/>
</dbReference>
<dbReference type="InterPro" id="IPR011128">
    <property type="entry name" value="G3P_DH_NAD-dep_N"/>
</dbReference>
<reference evidence="21 22" key="1">
    <citation type="journal article" date="2018" name="Microbiome">
        <title>Fine metagenomic profile of the Mediterranean stratified and mixed water columns revealed by assembly and recruitment.</title>
        <authorList>
            <person name="Haro-Moreno J.M."/>
            <person name="Lopez-Perez M."/>
            <person name="De La Torre J.R."/>
            <person name="Picazo A."/>
            <person name="Camacho A."/>
            <person name="Rodriguez-Valera F."/>
        </authorList>
    </citation>
    <scope>NUCLEOTIDE SEQUENCE [LARGE SCALE GENOMIC DNA]</scope>
    <source>
        <strain evidence="21">MED-G55</strain>
    </source>
</reference>
<feature type="binding site" evidence="17">
    <location>
        <position position="39"/>
    </location>
    <ligand>
        <name>NAD(+)</name>
        <dbReference type="ChEBI" id="CHEBI:57540"/>
    </ligand>
</feature>
<dbReference type="InterPro" id="IPR006168">
    <property type="entry name" value="G3P_DH_NAD-dep"/>
</dbReference>
<keyword evidence="8 14" id="KW-0594">Phospholipid biosynthesis</keyword>
<dbReference type="Gene3D" id="3.40.50.720">
    <property type="entry name" value="NAD(P)-binding Rossmann-like Domain"/>
    <property type="match status" value="1"/>
</dbReference>
<feature type="binding site" evidence="14">
    <location>
        <position position="56"/>
    </location>
    <ligand>
        <name>NADPH</name>
        <dbReference type="ChEBI" id="CHEBI:57783"/>
    </ligand>
</feature>
<dbReference type="PRINTS" id="PR00077">
    <property type="entry name" value="GPDHDRGNASE"/>
</dbReference>
<dbReference type="Gene3D" id="1.10.1040.10">
    <property type="entry name" value="N-(1-d-carboxylethyl)-l-norvaline Dehydrogenase, domain 2"/>
    <property type="match status" value="1"/>
</dbReference>
<dbReference type="InterPro" id="IPR013328">
    <property type="entry name" value="6PGD_dom2"/>
</dbReference>
<feature type="binding site" evidence="16">
    <location>
        <position position="112"/>
    </location>
    <ligand>
        <name>substrate</name>
    </ligand>
</feature>
<evidence type="ECO:0000256" key="17">
    <source>
        <dbReference type="PIRSR" id="PIRSR000114-3"/>
    </source>
</evidence>
<evidence type="ECO:0000256" key="1">
    <source>
        <dbReference type="ARBA" id="ARBA00011009"/>
    </source>
</evidence>
<dbReference type="PIRSF" id="PIRSF000114">
    <property type="entry name" value="Glycerol-3-P_dh"/>
    <property type="match status" value="1"/>
</dbReference>
<feature type="active site" description="Proton acceptor" evidence="14 15">
    <location>
        <position position="195"/>
    </location>
</feature>
<feature type="binding site" evidence="14">
    <location>
        <position position="144"/>
    </location>
    <ligand>
        <name>NADPH</name>
        <dbReference type="ChEBI" id="CHEBI:57783"/>
    </ligand>
</feature>
<comment type="subcellular location">
    <subcellularLocation>
        <location evidence="14">Cytoplasm</location>
    </subcellularLocation>
</comment>
<evidence type="ECO:0000256" key="4">
    <source>
        <dbReference type="ARBA" id="ARBA00022857"/>
    </source>
</evidence>
<dbReference type="SUPFAM" id="SSF51735">
    <property type="entry name" value="NAD(P)-binding Rossmann-fold domains"/>
    <property type="match status" value="1"/>
</dbReference>
<feature type="binding site" evidence="17">
    <location>
        <begin position="15"/>
        <end position="20"/>
    </location>
    <ligand>
        <name>NAD(+)</name>
        <dbReference type="ChEBI" id="CHEBI:57540"/>
    </ligand>
</feature>
<dbReference type="NCBIfam" id="NF000940">
    <property type="entry name" value="PRK00094.1-2"/>
    <property type="match status" value="1"/>
</dbReference>
<dbReference type="AlphaFoldDB" id="A0A368DXM3"/>
<evidence type="ECO:0000313" key="21">
    <source>
        <dbReference type="EMBL" id="RCL75951.1"/>
    </source>
</evidence>
<accession>A0A368DXM3</accession>
<dbReference type="PROSITE" id="PS00957">
    <property type="entry name" value="NAD_G3PDH"/>
    <property type="match status" value="1"/>
</dbReference>
<feature type="binding site" evidence="14">
    <location>
        <position position="259"/>
    </location>
    <ligand>
        <name>sn-glycerol 3-phosphate</name>
        <dbReference type="ChEBI" id="CHEBI:57597"/>
    </ligand>
</feature>
<gene>
    <name evidence="14" type="primary">gpsA</name>
    <name evidence="21" type="ORF">DBW69_05720</name>
</gene>
<dbReference type="Proteomes" id="UP000252132">
    <property type="component" value="Unassembled WGS sequence"/>
</dbReference>
<organism evidence="21 22">
    <name type="scientific">PS1 clade bacterium</name>
    <dbReference type="NCBI Taxonomy" id="2175152"/>
    <lineage>
        <taxon>Bacteria</taxon>
        <taxon>Pseudomonadati</taxon>
        <taxon>Pseudomonadota</taxon>
        <taxon>Alphaproteobacteria</taxon>
        <taxon>PS1 clade</taxon>
    </lineage>
</organism>
<feature type="binding site" evidence="14">
    <location>
        <position position="195"/>
    </location>
    <ligand>
        <name>sn-glycerol 3-phosphate</name>
        <dbReference type="ChEBI" id="CHEBI:57597"/>
    </ligand>
</feature>
<evidence type="ECO:0000259" key="20">
    <source>
        <dbReference type="Pfam" id="PF07479"/>
    </source>
</evidence>
<feature type="domain" description="Glycerol-3-phosphate dehydrogenase NAD-dependent N-terminal" evidence="19">
    <location>
        <begin position="12"/>
        <end position="163"/>
    </location>
</feature>
<comment type="caution">
    <text evidence="21">The sequence shown here is derived from an EMBL/GenBank/DDBJ whole genome shotgun (WGS) entry which is preliminary data.</text>
</comment>
<evidence type="ECO:0000256" key="3">
    <source>
        <dbReference type="ARBA" id="ARBA00022741"/>
    </source>
</evidence>
<feature type="binding site" evidence="14">
    <location>
        <position position="258"/>
    </location>
    <ligand>
        <name>sn-glycerol 3-phosphate</name>
        <dbReference type="ChEBI" id="CHEBI:57597"/>
    </ligand>
</feature>
<dbReference type="NCBIfam" id="NF000942">
    <property type="entry name" value="PRK00094.1-4"/>
    <property type="match status" value="1"/>
</dbReference>
<dbReference type="GO" id="GO:0141152">
    <property type="term" value="F:glycerol-3-phosphate dehydrogenase (NAD+) activity"/>
    <property type="evidence" value="ECO:0007669"/>
    <property type="project" value="RHEA"/>
</dbReference>
<dbReference type="EC" id="1.1.1.94" evidence="11 14"/>
<dbReference type="PANTHER" id="PTHR11728">
    <property type="entry name" value="GLYCEROL-3-PHOSPHATE DEHYDROGENASE"/>
    <property type="match status" value="1"/>
</dbReference>
<feature type="binding site" evidence="14">
    <location>
        <position position="112"/>
    </location>
    <ligand>
        <name>NADPH</name>
        <dbReference type="ChEBI" id="CHEBI:57783"/>
    </ligand>
</feature>
<feature type="binding site" evidence="14">
    <location>
        <position position="260"/>
    </location>
    <ligand>
        <name>sn-glycerol 3-phosphate</name>
        <dbReference type="ChEBI" id="CHEBI:57597"/>
    </ligand>
</feature>
<keyword evidence="6 14" id="KW-0520">NAD</keyword>
<dbReference type="InterPro" id="IPR006109">
    <property type="entry name" value="G3P_DH_NAD-dep_C"/>
</dbReference>
<keyword evidence="7 14" id="KW-0443">Lipid metabolism</keyword>
<dbReference type="InterPro" id="IPR008927">
    <property type="entry name" value="6-PGluconate_DH-like_C_sf"/>
</dbReference>
<comment type="catalytic activity">
    <reaction evidence="10">
        <text>sn-glycerol 3-phosphate + NADP(+) = dihydroxyacetone phosphate + NADPH + H(+)</text>
        <dbReference type="Rhea" id="RHEA:11096"/>
        <dbReference type="ChEBI" id="CHEBI:15378"/>
        <dbReference type="ChEBI" id="CHEBI:57597"/>
        <dbReference type="ChEBI" id="CHEBI:57642"/>
        <dbReference type="ChEBI" id="CHEBI:57783"/>
        <dbReference type="ChEBI" id="CHEBI:58349"/>
        <dbReference type="EC" id="1.1.1.94"/>
    </reaction>
    <physiologicalReaction direction="right-to-left" evidence="10">
        <dbReference type="Rhea" id="RHEA:11098"/>
    </physiologicalReaction>
</comment>
<evidence type="ECO:0000259" key="19">
    <source>
        <dbReference type="Pfam" id="PF01210"/>
    </source>
</evidence>
<dbReference type="GO" id="GO:0006650">
    <property type="term" value="P:glycerophospholipid metabolic process"/>
    <property type="evidence" value="ECO:0007669"/>
    <property type="project" value="UniProtKB-UniRule"/>
</dbReference>
<evidence type="ECO:0000256" key="10">
    <source>
        <dbReference type="ARBA" id="ARBA00052716"/>
    </source>
</evidence>
<protein>
    <recommendedName>
        <fullName evidence="12 14">Glycerol-3-phosphate dehydrogenase [NAD(P)+]</fullName>
        <ecNumber evidence="11 14">1.1.1.94</ecNumber>
    </recommendedName>
    <alternativeName>
        <fullName evidence="14">NAD(P)(+)-dependent glycerol-3-phosphate dehydrogenase</fullName>
    </alternativeName>
    <alternativeName>
        <fullName evidence="13 14">NAD(P)H-dependent dihydroxyacetone-phosphate reductase</fullName>
    </alternativeName>
</protein>
<evidence type="ECO:0000256" key="13">
    <source>
        <dbReference type="ARBA" id="ARBA00080511"/>
    </source>
</evidence>
<feature type="domain" description="Glycerol-3-phosphate dehydrogenase NAD-dependent C-terminal" evidence="20">
    <location>
        <begin position="184"/>
        <end position="327"/>
    </location>
</feature>
<keyword evidence="14" id="KW-0963">Cytoplasm</keyword>
<dbReference type="GO" id="GO:0005975">
    <property type="term" value="P:carbohydrate metabolic process"/>
    <property type="evidence" value="ECO:0007669"/>
    <property type="project" value="InterPro"/>
</dbReference>
<evidence type="ECO:0000256" key="15">
    <source>
        <dbReference type="PIRSR" id="PIRSR000114-1"/>
    </source>
</evidence>
<dbReference type="UniPathway" id="UPA00940"/>
<evidence type="ECO:0000256" key="14">
    <source>
        <dbReference type="HAMAP-Rule" id="MF_00394"/>
    </source>
</evidence>
<dbReference type="Pfam" id="PF07479">
    <property type="entry name" value="NAD_Gly3P_dh_C"/>
    <property type="match status" value="1"/>
</dbReference>
<dbReference type="SUPFAM" id="SSF48179">
    <property type="entry name" value="6-phosphogluconate dehydrogenase C-terminal domain-like"/>
    <property type="match status" value="1"/>
</dbReference>
<evidence type="ECO:0000256" key="12">
    <source>
        <dbReference type="ARBA" id="ARBA00069372"/>
    </source>
</evidence>
<feature type="binding site" evidence="14">
    <location>
        <position position="142"/>
    </location>
    <ligand>
        <name>sn-glycerol 3-phosphate</name>
        <dbReference type="ChEBI" id="CHEBI:57597"/>
    </ligand>
</feature>
<dbReference type="Pfam" id="PF01210">
    <property type="entry name" value="NAD_Gly3P_dh_N"/>
    <property type="match status" value="1"/>
</dbReference>
<feature type="binding site" evidence="14">
    <location>
        <position position="19"/>
    </location>
    <ligand>
        <name>NADPH</name>
        <dbReference type="ChEBI" id="CHEBI:57783"/>
    </ligand>
</feature>
<dbReference type="FunFam" id="1.10.1040.10:FF:000001">
    <property type="entry name" value="Glycerol-3-phosphate dehydrogenase [NAD(P)+]"/>
    <property type="match status" value="1"/>
</dbReference>
<dbReference type="HAMAP" id="MF_00394">
    <property type="entry name" value="NAD_Glyc3P_dehydrog"/>
    <property type="match status" value="1"/>
</dbReference>
<evidence type="ECO:0000256" key="2">
    <source>
        <dbReference type="ARBA" id="ARBA00022516"/>
    </source>
</evidence>
<keyword evidence="5 14" id="KW-0560">Oxidoreductase</keyword>